<gene>
    <name evidence="2" type="ORF">OCL97_10315</name>
</gene>
<proteinExistence type="predicted"/>
<dbReference type="Proteomes" id="UP001598130">
    <property type="component" value="Unassembled WGS sequence"/>
</dbReference>
<accession>A0ABW6CMP8</accession>
<keyword evidence="3" id="KW-1185">Reference proteome</keyword>
<keyword evidence="1" id="KW-0812">Transmembrane</keyword>
<dbReference type="EMBL" id="JAOTJD010000017">
    <property type="protein sequence ID" value="MFD3264353.1"/>
    <property type="molecule type" value="Genomic_DNA"/>
</dbReference>
<protein>
    <submittedName>
        <fullName evidence="2">Uncharacterized protein</fullName>
    </submittedName>
</protein>
<evidence type="ECO:0000313" key="2">
    <source>
        <dbReference type="EMBL" id="MFD3264353.1"/>
    </source>
</evidence>
<comment type="caution">
    <text evidence="2">The sequence shown here is derived from an EMBL/GenBank/DDBJ whole genome shotgun (WGS) entry which is preliminary data.</text>
</comment>
<sequence length="70" mass="7707">MTMDLDYLAGTAIFLFVLVGLIWWQIEVADGIDVAAVGHRPRLLVGPTPPYSTAFNRQAHDASAHRAEQD</sequence>
<name>A0ABW6CMP8_9CAUL</name>
<keyword evidence="1" id="KW-0472">Membrane</keyword>
<dbReference type="RefSeq" id="WP_377369915.1">
    <property type="nucleotide sequence ID" value="NZ_JAOTJD010000017.1"/>
</dbReference>
<evidence type="ECO:0000256" key="1">
    <source>
        <dbReference type="SAM" id="Phobius"/>
    </source>
</evidence>
<feature type="transmembrane region" description="Helical" evidence="1">
    <location>
        <begin position="7"/>
        <end position="26"/>
    </location>
</feature>
<reference evidence="2 3" key="1">
    <citation type="submission" date="2022-09" db="EMBL/GenBank/DDBJ databases">
        <title>New species of Phenylobacterium.</title>
        <authorList>
            <person name="Mieszkin S."/>
        </authorList>
    </citation>
    <scope>NUCLEOTIDE SEQUENCE [LARGE SCALE GENOMIC DNA]</scope>
    <source>
        <strain evidence="2 3">HK31-G</strain>
    </source>
</reference>
<organism evidence="2 3">
    <name type="scientific">Phenylobacterium ferrooxidans</name>
    <dbReference type="NCBI Taxonomy" id="2982689"/>
    <lineage>
        <taxon>Bacteria</taxon>
        <taxon>Pseudomonadati</taxon>
        <taxon>Pseudomonadota</taxon>
        <taxon>Alphaproteobacteria</taxon>
        <taxon>Caulobacterales</taxon>
        <taxon>Caulobacteraceae</taxon>
        <taxon>Phenylobacterium</taxon>
    </lineage>
</organism>
<keyword evidence="1" id="KW-1133">Transmembrane helix</keyword>
<evidence type="ECO:0000313" key="3">
    <source>
        <dbReference type="Proteomes" id="UP001598130"/>
    </source>
</evidence>